<comment type="caution">
    <text evidence="1">The sequence shown here is derived from an EMBL/GenBank/DDBJ whole genome shotgun (WGS) entry which is preliminary data.</text>
</comment>
<dbReference type="EMBL" id="QKTX01000027">
    <property type="protein sequence ID" value="PZV76055.1"/>
    <property type="molecule type" value="Genomic_DNA"/>
</dbReference>
<reference evidence="1 2" key="1">
    <citation type="submission" date="2018-06" db="EMBL/GenBank/DDBJ databases">
        <title>Genomic Encyclopedia of Archaeal and Bacterial Type Strains, Phase II (KMG-II): from individual species to whole genera.</title>
        <authorList>
            <person name="Goeker M."/>
        </authorList>
    </citation>
    <scope>NUCLEOTIDE SEQUENCE [LARGE SCALE GENOMIC DNA]</scope>
    <source>
        <strain evidence="1 2">T4</strain>
    </source>
</reference>
<name>A0A326RUN3_9BACT</name>
<organism evidence="1 2">
    <name type="scientific">Algoriphagus aquaeductus</name>
    <dbReference type="NCBI Taxonomy" id="475299"/>
    <lineage>
        <taxon>Bacteria</taxon>
        <taxon>Pseudomonadati</taxon>
        <taxon>Bacteroidota</taxon>
        <taxon>Cytophagia</taxon>
        <taxon>Cytophagales</taxon>
        <taxon>Cyclobacteriaceae</taxon>
        <taxon>Algoriphagus</taxon>
    </lineage>
</organism>
<evidence type="ECO:0000313" key="2">
    <source>
        <dbReference type="Proteomes" id="UP000248917"/>
    </source>
</evidence>
<gene>
    <name evidence="1" type="ORF">CLV31_1274</name>
</gene>
<dbReference type="AlphaFoldDB" id="A0A326RUN3"/>
<proteinExistence type="predicted"/>
<dbReference type="Proteomes" id="UP000248917">
    <property type="component" value="Unassembled WGS sequence"/>
</dbReference>
<accession>A0A326RUN3</accession>
<dbReference type="RefSeq" id="WP_181452690.1">
    <property type="nucleotide sequence ID" value="NZ_JBJINY010000068.1"/>
</dbReference>
<protein>
    <submittedName>
        <fullName evidence="1">Uncharacterized protein</fullName>
    </submittedName>
</protein>
<keyword evidence="2" id="KW-1185">Reference proteome</keyword>
<sequence>MNFQNQGTKISLYRVLTERIAEGIILGRLAEGNYNPVYLIHVSIIET</sequence>
<evidence type="ECO:0000313" key="1">
    <source>
        <dbReference type="EMBL" id="PZV76055.1"/>
    </source>
</evidence>